<dbReference type="Proteomes" id="UP000527355">
    <property type="component" value="Unassembled WGS sequence"/>
</dbReference>
<protein>
    <submittedName>
        <fullName evidence="2">Uncharacterized protein</fullName>
    </submittedName>
</protein>
<feature type="chain" id="PRO_5029468476" evidence="1">
    <location>
        <begin position="19"/>
        <end position="142"/>
    </location>
</feature>
<reference evidence="2 3" key="1">
    <citation type="journal article" date="2020" name="Nature">
        <title>Six reference-quality genomes reveal evolution of bat adaptations.</title>
        <authorList>
            <person name="Jebb D."/>
            <person name="Huang Z."/>
            <person name="Pippel M."/>
            <person name="Hughes G.M."/>
            <person name="Lavrichenko K."/>
            <person name="Devanna P."/>
            <person name="Winkler S."/>
            <person name="Jermiin L.S."/>
            <person name="Skirmuntt E.C."/>
            <person name="Katzourakis A."/>
            <person name="Burkitt-Gray L."/>
            <person name="Ray D.A."/>
            <person name="Sullivan K.A.M."/>
            <person name="Roscito J.G."/>
            <person name="Kirilenko B.M."/>
            <person name="Davalos L.M."/>
            <person name="Corthals A.P."/>
            <person name="Power M.L."/>
            <person name="Jones G."/>
            <person name="Ransome R.D."/>
            <person name="Dechmann D.K.N."/>
            <person name="Locatelli A.G."/>
            <person name="Puechmaille S.J."/>
            <person name="Fedrigo O."/>
            <person name="Jarvis E.D."/>
            <person name="Hiller M."/>
            <person name="Vernes S.C."/>
            <person name="Myers E.W."/>
            <person name="Teeling E.C."/>
        </authorList>
    </citation>
    <scope>NUCLEOTIDE SEQUENCE [LARGE SCALE GENOMIC DNA]</scope>
    <source>
        <strain evidence="2">MMyoMyo1</strain>
        <tissue evidence="2">Flight muscle</tissue>
    </source>
</reference>
<name>A0A7J7XHM4_MYOMY</name>
<sequence length="142" mass="15979">MGITLFWIPSLAPQFTHAFLQRVFIECLLYARGPAVLRSSQAWLCHLQRVLKLEKPQSPNFRGQSGMQFWREVWGLGAHWWQDGGKVFKALVTCSPEGPYAYVPPPPHPLLSSAFAFLKNASPHPPALHQHPLTAPFFPPLA</sequence>
<evidence type="ECO:0000313" key="3">
    <source>
        <dbReference type="Proteomes" id="UP000527355"/>
    </source>
</evidence>
<proteinExistence type="predicted"/>
<dbReference type="EMBL" id="JABWUV010000006">
    <property type="protein sequence ID" value="KAF6349164.1"/>
    <property type="molecule type" value="Genomic_DNA"/>
</dbReference>
<keyword evidence="1" id="KW-0732">Signal</keyword>
<organism evidence="2 3">
    <name type="scientific">Myotis myotis</name>
    <name type="common">Greater mouse-eared bat</name>
    <name type="synonym">Vespertilio myotis</name>
    <dbReference type="NCBI Taxonomy" id="51298"/>
    <lineage>
        <taxon>Eukaryota</taxon>
        <taxon>Metazoa</taxon>
        <taxon>Chordata</taxon>
        <taxon>Craniata</taxon>
        <taxon>Vertebrata</taxon>
        <taxon>Euteleostomi</taxon>
        <taxon>Mammalia</taxon>
        <taxon>Eutheria</taxon>
        <taxon>Laurasiatheria</taxon>
        <taxon>Chiroptera</taxon>
        <taxon>Yangochiroptera</taxon>
        <taxon>Vespertilionidae</taxon>
        <taxon>Myotis</taxon>
    </lineage>
</organism>
<comment type="caution">
    <text evidence="2">The sequence shown here is derived from an EMBL/GenBank/DDBJ whole genome shotgun (WGS) entry which is preliminary data.</text>
</comment>
<accession>A0A7J7XHM4</accession>
<feature type="signal peptide" evidence="1">
    <location>
        <begin position="1"/>
        <end position="18"/>
    </location>
</feature>
<keyword evidence="3" id="KW-1185">Reference proteome</keyword>
<gene>
    <name evidence="2" type="ORF">mMyoMyo1_011720</name>
</gene>
<dbReference type="AlphaFoldDB" id="A0A7J7XHM4"/>
<evidence type="ECO:0000313" key="2">
    <source>
        <dbReference type="EMBL" id="KAF6349164.1"/>
    </source>
</evidence>
<evidence type="ECO:0000256" key="1">
    <source>
        <dbReference type="SAM" id="SignalP"/>
    </source>
</evidence>